<dbReference type="GO" id="GO:0005576">
    <property type="term" value="C:extracellular region"/>
    <property type="evidence" value="ECO:0007669"/>
    <property type="project" value="UniProtKB-SubCell"/>
</dbReference>
<keyword evidence="3" id="KW-0964">Secreted</keyword>
<keyword evidence="4 5" id="KW-0732">Signal</keyword>
<dbReference type="KEGG" id="pbi:112542039"/>
<dbReference type="SUPFAM" id="SSF57501">
    <property type="entry name" value="Cystine-knot cytokines"/>
    <property type="match status" value="1"/>
</dbReference>
<gene>
    <name evidence="7" type="primary">IL25</name>
</gene>
<feature type="chain" id="PRO_5039954902" evidence="5">
    <location>
        <begin position="22"/>
        <end position="172"/>
    </location>
</feature>
<dbReference type="Gene3D" id="2.10.90.10">
    <property type="entry name" value="Cystine-knot cytokines"/>
    <property type="match status" value="1"/>
</dbReference>
<dbReference type="OMA" id="ATRYPQN"/>
<sequence length="172" mass="19403">MGTIQLVIISITFLASLPSQAQGCLSENDCCNRSRILTFEAHFRDSKPSPLSMAPSATDSAMDCQASSRGPVARRSISPWRYKKDFDATRYPQNLWHASCSCEHCLSFHSSGRQNLRTYNTLEVKGNSVIIQHNTIVFYRHECPGRHGWFYLQPRNYLVNVSCACVVPMHSS</sequence>
<dbReference type="GO" id="GO:0005125">
    <property type="term" value="F:cytokine activity"/>
    <property type="evidence" value="ECO:0007669"/>
    <property type="project" value="InterPro"/>
</dbReference>
<evidence type="ECO:0000256" key="4">
    <source>
        <dbReference type="ARBA" id="ARBA00022729"/>
    </source>
</evidence>
<comment type="subcellular location">
    <subcellularLocation>
        <location evidence="1">Secreted</location>
    </subcellularLocation>
</comment>
<organism evidence="6 7">
    <name type="scientific">Python bivittatus</name>
    <name type="common">Burmese python</name>
    <name type="synonym">Python molurus bivittatus</name>
    <dbReference type="NCBI Taxonomy" id="176946"/>
    <lineage>
        <taxon>Eukaryota</taxon>
        <taxon>Metazoa</taxon>
        <taxon>Chordata</taxon>
        <taxon>Craniata</taxon>
        <taxon>Vertebrata</taxon>
        <taxon>Euteleostomi</taxon>
        <taxon>Lepidosauria</taxon>
        <taxon>Squamata</taxon>
        <taxon>Bifurcata</taxon>
        <taxon>Unidentata</taxon>
        <taxon>Episquamata</taxon>
        <taxon>Toxicofera</taxon>
        <taxon>Serpentes</taxon>
        <taxon>Henophidia</taxon>
        <taxon>Pythonidae</taxon>
        <taxon>Python</taxon>
    </lineage>
</organism>
<name>A0A9F5J8T5_PYTBI</name>
<comment type="similarity">
    <text evidence="2">Belongs to the IL-17 family.</text>
</comment>
<evidence type="ECO:0000256" key="1">
    <source>
        <dbReference type="ARBA" id="ARBA00004613"/>
    </source>
</evidence>
<evidence type="ECO:0000256" key="3">
    <source>
        <dbReference type="ARBA" id="ARBA00022525"/>
    </source>
</evidence>
<evidence type="ECO:0000256" key="5">
    <source>
        <dbReference type="SAM" id="SignalP"/>
    </source>
</evidence>
<feature type="signal peptide" evidence="5">
    <location>
        <begin position="1"/>
        <end position="21"/>
    </location>
</feature>
<dbReference type="RefSeq" id="XP_025029594.1">
    <property type="nucleotide sequence ID" value="XM_025173826.1"/>
</dbReference>
<accession>A0A9F5J8T5</accession>
<dbReference type="InterPro" id="IPR029034">
    <property type="entry name" value="Cystine-knot_cytokine"/>
</dbReference>
<evidence type="ECO:0000313" key="6">
    <source>
        <dbReference type="Proteomes" id="UP000695026"/>
    </source>
</evidence>
<dbReference type="OrthoDB" id="9427303at2759"/>
<proteinExistence type="inferred from homology"/>
<dbReference type="Proteomes" id="UP000695026">
    <property type="component" value="Unplaced"/>
</dbReference>
<dbReference type="Pfam" id="PF06083">
    <property type="entry name" value="IL17"/>
    <property type="match status" value="1"/>
</dbReference>
<dbReference type="CTD" id="64806"/>
<reference evidence="7" key="1">
    <citation type="submission" date="2025-08" db="UniProtKB">
        <authorList>
            <consortium name="RefSeq"/>
        </authorList>
    </citation>
    <scope>IDENTIFICATION</scope>
    <source>
        <tissue evidence="7">Liver</tissue>
    </source>
</reference>
<dbReference type="AlphaFoldDB" id="A0A9F5J8T5"/>
<protein>
    <submittedName>
        <fullName evidence="7">Interleukin-25</fullName>
    </submittedName>
</protein>
<evidence type="ECO:0000256" key="2">
    <source>
        <dbReference type="ARBA" id="ARBA00007236"/>
    </source>
</evidence>
<dbReference type="InterPro" id="IPR010345">
    <property type="entry name" value="IL-17_fam"/>
</dbReference>
<keyword evidence="6" id="KW-1185">Reference proteome</keyword>
<evidence type="ECO:0000313" key="7">
    <source>
        <dbReference type="RefSeq" id="XP_025029594.1"/>
    </source>
</evidence>
<dbReference type="GeneID" id="112542039"/>